<dbReference type="Proteomes" id="UP000183192">
    <property type="component" value="Unassembled WGS sequence"/>
</dbReference>
<protein>
    <submittedName>
        <fullName evidence="1">Uncharacterized protein</fullName>
    </submittedName>
</protein>
<organism evidence="1 2">
    <name type="scientific">Candidatus Falkowbacteria bacterium CG1_02_37_44</name>
    <dbReference type="NCBI Taxonomy" id="1805146"/>
    <lineage>
        <taxon>Bacteria</taxon>
        <taxon>Candidatus Falkowiibacteriota</taxon>
    </lineage>
</organism>
<dbReference type="STRING" id="1805146.AUJ27_01645"/>
<evidence type="ECO:0000313" key="1">
    <source>
        <dbReference type="EMBL" id="OIO07875.1"/>
    </source>
</evidence>
<reference evidence="1 2" key="1">
    <citation type="journal article" date="2016" name="Environ. Microbiol.">
        <title>Genomic resolution of a cold subsurface aquifer community provides metabolic insights for novel microbes adapted to high CO concentrations.</title>
        <authorList>
            <person name="Probst A.J."/>
            <person name="Castelle C.J."/>
            <person name="Singh A."/>
            <person name="Brown C.T."/>
            <person name="Anantharaman K."/>
            <person name="Sharon I."/>
            <person name="Hug L.A."/>
            <person name="Burstein D."/>
            <person name="Emerson J.B."/>
            <person name="Thomas B.C."/>
            <person name="Banfield J.F."/>
        </authorList>
    </citation>
    <scope>NUCLEOTIDE SEQUENCE [LARGE SCALE GENOMIC DNA]</scope>
    <source>
        <strain evidence="1">CG1_02_37_44</strain>
    </source>
</reference>
<evidence type="ECO:0000313" key="2">
    <source>
        <dbReference type="Proteomes" id="UP000183192"/>
    </source>
</evidence>
<name>A0A1J4TAF1_9BACT</name>
<dbReference type="AlphaFoldDB" id="A0A1J4TAF1"/>
<proteinExistence type="predicted"/>
<dbReference type="EMBL" id="MNUU01000030">
    <property type="protein sequence ID" value="OIO07875.1"/>
    <property type="molecule type" value="Genomic_DNA"/>
</dbReference>
<sequence length="87" mass="10130">MSSFIQELTKEKEEEIRNIEAKYTSKIFERAVKLIGKKVQIIDKIIEIKKTVKVVDIEVPTSVYVFTIVTEDEKIGISEKMEVNKIR</sequence>
<gene>
    <name evidence="1" type="ORF">AUJ27_01645</name>
</gene>
<comment type="caution">
    <text evidence="1">The sequence shown here is derived from an EMBL/GenBank/DDBJ whole genome shotgun (WGS) entry which is preliminary data.</text>
</comment>
<accession>A0A1J4TAF1</accession>